<reference evidence="1 4" key="1">
    <citation type="submission" date="2018-02" db="EMBL/GenBank/DDBJ databases">
        <title>Deep subsurface shale carbon reservoir microbial communities from Ohio and West Virginia, USA.</title>
        <authorList>
            <person name="Wrighton K."/>
        </authorList>
    </citation>
    <scope>NUCLEOTIDE SEQUENCE [LARGE SCALE GENOMIC DNA]</scope>
    <source>
        <strain evidence="1 4">UTICA-S1B6</strain>
    </source>
</reference>
<dbReference type="RefSeq" id="WP_181049723.1">
    <property type="nucleotide sequence ID" value="NZ_PTIT01000040.1"/>
</dbReference>
<organism evidence="2 3">
    <name type="scientific">Marinobacter persicus</name>
    <dbReference type="NCBI Taxonomy" id="930118"/>
    <lineage>
        <taxon>Bacteria</taxon>
        <taxon>Pseudomonadati</taxon>
        <taxon>Pseudomonadota</taxon>
        <taxon>Gammaproteobacteria</taxon>
        <taxon>Pseudomonadales</taxon>
        <taxon>Marinobacteraceae</taxon>
        <taxon>Marinobacter</taxon>
    </lineage>
</organism>
<dbReference type="Proteomes" id="UP000239648">
    <property type="component" value="Unassembled WGS sequence"/>
</dbReference>
<accession>A0A2S6G2E8</accession>
<sequence>MAARWQSIMMQTCYRREIKFDQKGKLFRLIREQQKIKFDPISGGRLTTGHFSLK</sequence>
<evidence type="ECO:0000313" key="3">
    <source>
        <dbReference type="Proteomes" id="UP000239446"/>
    </source>
</evidence>
<comment type="caution">
    <text evidence="2">The sequence shown here is derived from an EMBL/GenBank/DDBJ whole genome shotgun (WGS) entry which is preliminary data.</text>
</comment>
<dbReference type="EMBL" id="PTIT01000040">
    <property type="protein sequence ID" value="PPK49955.1"/>
    <property type="molecule type" value="Genomic_DNA"/>
</dbReference>
<evidence type="ECO:0000313" key="4">
    <source>
        <dbReference type="Proteomes" id="UP000239648"/>
    </source>
</evidence>
<evidence type="ECO:0000313" key="1">
    <source>
        <dbReference type="EMBL" id="PPK49955.1"/>
    </source>
</evidence>
<dbReference type="AlphaFoldDB" id="A0A2S6G2E8"/>
<reference evidence="2 3" key="2">
    <citation type="submission" date="2018-02" db="EMBL/GenBank/DDBJ databases">
        <title>Subsurface microbial communities from deep shales in Ohio and West Virginia, USA.</title>
        <authorList>
            <person name="Wrighton K."/>
        </authorList>
    </citation>
    <scope>NUCLEOTIDE SEQUENCE [LARGE SCALE GENOMIC DNA]</scope>
    <source>
        <strain evidence="2 3">UTICA-S1B9</strain>
    </source>
</reference>
<evidence type="ECO:0000313" key="2">
    <source>
        <dbReference type="EMBL" id="PPK51872.1"/>
    </source>
</evidence>
<dbReference type="Proteomes" id="UP000239446">
    <property type="component" value="Unassembled WGS sequence"/>
</dbReference>
<name>A0A2S6G2E8_9GAMM</name>
<keyword evidence="4" id="KW-1185">Reference proteome</keyword>
<proteinExistence type="predicted"/>
<gene>
    <name evidence="2" type="ORF">B0H24_10402</name>
    <name evidence="1" type="ORF">BY455_1402</name>
</gene>
<protein>
    <submittedName>
        <fullName evidence="2">Uncharacterized protein</fullName>
    </submittedName>
</protein>
<dbReference type="EMBL" id="PTIU01000040">
    <property type="protein sequence ID" value="PPK51872.1"/>
    <property type="molecule type" value="Genomic_DNA"/>
</dbReference>